<dbReference type="Proteomes" id="UP000030428">
    <property type="component" value="Unassembled WGS sequence"/>
</dbReference>
<accession>A0A4E0QVS0</accession>
<keyword evidence="2" id="KW-1185">Reference proteome</keyword>
<proteinExistence type="predicted"/>
<dbReference type="EMBL" id="JSZA02000017">
    <property type="protein sequence ID" value="TGO03470.1"/>
    <property type="molecule type" value="Genomic_DNA"/>
</dbReference>
<reference evidence="1 2" key="1">
    <citation type="journal article" date="2016" name="Front. Microbiol.">
        <title>Single-Cell (Meta-)Genomics of a Dimorphic Candidatus Thiomargarita nelsonii Reveals Genomic Plasticity.</title>
        <authorList>
            <person name="Flood B.E."/>
            <person name="Fliss P."/>
            <person name="Jones D.S."/>
            <person name="Dick G.J."/>
            <person name="Jain S."/>
            <person name="Kaster A.K."/>
            <person name="Winkel M."/>
            <person name="Mussmann M."/>
            <person name="Bailey J."/>
        </authorList>
    </citation>
    <scope>NUCLEOTIDE SEQUENCE [LARGE SCALE GENOMIC DNA]</scope>
    <source>
        <strain evidence="1">Hydrate Ridge</strain>
    </source>
</reference>
<evidence type="ECO:0000313" key="2">
    <source>
        <dbReference type="Proteomes" id="UP000030428"/>
    </source>
</evidence>
<sequence>MTTQKTTTQTDWHRLFGITLTDYFSNSNYQVELEKDLSLQQQYLDVIIIEKSQGQMLDDLPDGLDNLRQHNLLTYKSHQEPLDAWAINELVGHYVNYRKQESPPPPQPKKKKKLLPETDFQLYAVCTRYPRKLAKKYPLDFKKEGVYELVWGDKVIRVIVLSQIPQTQRNTMWQLFSSVSSNFNYAKTHHEWRNSELSSIINQLYQHYCAEEVFMSYTVEDYLRETRQQVLNSLTLEEILRGRSQEEVVKAFPTLVKAVPVQEVVKAVSAPDMLKSLPIEVIEEYLNKAKQKQ</sequence>
<comment type="caution">
    <text evidence="1">The sequence shown here is derived from an EMBL/GenBank/DDBJ whole genome shotgun (WGS) entry which is preliminary data.</text>
</comment>
<gene>
    <name evidence="1" type="ORF">PN36_06080</name>
</gene>
<evidence type="ECO:0000313" key="1">
    <source>
        <dbReference type="EMBL" id="TGO03470.1"/>
    </source>
</evidence>
<protein>
    <submittedName>
        <fullName evidence="1">Uncharacterized protein</fullName>
    </submittedName>
</protein>
<organism evidence="1 2">
    <name type="scientific">Candidatus Thiomargarita nelsonii</name>
    <dbReference type="NCBI Taxonomy" id="1003181"/>
    <lineage>
        <taxon>Bacteria</taxon>
        <taxon>Pseudomonadati</taxon>
        <taxon>Pseudomonadota</taxon>
        <taxon>Gammaproteobacteria</taxon>
        <taxon>Thiotrichales</taxon>
        <taxon>Thiotrichaceae</taxon>
        <taxon>Thiomargarita</taxon>
    </lineage>
</organism>
<name>A0A4E0QVS0_9GAMM</name>
<dbReference type="AlphaFoldDB" id="A0A4E0QVS0"/>